<keyword evidence="3" id="KW-0150">Chloroplast</keyword>
<dbReference type="PANTHER" id="PTHR34811">
    <property type="entry name" value="MATURASE K"/>
    <property type="match status" value="1"/>
</dbReference>
<dbReference type="InterPro" id="IPR024942">
    <property type="entry name" value="Maturase_MatK_N"/>
</dbReference>
<dbReference type="Gramene" id="HORVU.MOREX.r2.7HG0563230.1">
    <property type="protein sequence ID" value="HORVU.MOREX.r2.7HG0563230.1.CDS.1"/>
    <property type="gene ID" value="HORVU.MOREX.r2.7HG0563230"/>
</dbReference>
<protein>
    <recommendedName>
        <fullName evidence="5">Maturase MatK N-terminal domain-containing protein</fullName>
    </recommendedName>
</protein>
<proteinExistence type="inferred from homology"/>
<dbReference type="Proteomes" id="UP000011116">
    <property type="component" value="Chromosome 7H"/>
</dbReference>
<evidence type="ECO:0000256" key="4">
    <source>
        <dbReference type="ARBA" id="ARBA00022664"/>
    </source>
</evidence>
<evidence type="ECO:0000256" key="1">
    <source>
        <dbReference type="ARBA" id="ARBA00004229"/>
    </source>
</evidence>
<evidence type="ECO:0000259" key="5">
    <source>
        <dbReference type="Pfam" id="PF01824"/>
    </source>
</evidence>
<keyword evidence="3" id="KW-0934">Plastid</keyword>
<evidence type="ECO:0000256" key="3">
    <source>
        <dbReference type="ARBA" id="ARBA00022528"/>
    </source>
</evidence>
<name>A0A8I6YEJ3_HORVV</name>
<dbReference type="PANTHER" id="PTHR34811:SF1">
    <property type="entry name" value="MATURASE K"/>
    <property type="match status" value="1"/>
</dbReference>
<dbReference type="EnsemblPlants" id="HORVU.MOREX.r3.7HG0678590.1">
    <property type="protein sequence ID" value="HORVU.MOREX.r3.7HG0678590.1.CDS1"/>
    <property type="gene ID" value="HORVU.MOREX.r3.7HG0678590"/>
</dbReference>
<reference evidence="6" key="2">
    <citation type="submission" date="2020-10" db="EMBL/GenBank/DDBJ databases">
        <authorList>
            <person name="Scholz U."/>
            <person name="Mascher M."/>
            <person name="Fiebig A."/>
        </authorList>
    </citation>
    <scope>NUCLEOTIDE SEQUENCE [LARGE SCALE GENOMIC DNA]</scope>
    <source>
        <strain evidence="6">cv. Morex</strain>
    </source>
</reference>
<organism evidence="6 7">
    <name type="scientific">Hordeum vulgare subsp. vulgare</name>
    <name type="common">Domesticated barley</name>
    <dbReference type="NCBI Taxonomy" id="112509"/>
    <lineage>
        <taxon>Eukaryota</taxon>
        <taxon>Viridiplantae</taxon>
        <taxon>Streptophyta</taxon>
        <taxon>Embryophyta</taxon>
        <taxon>Tracheophyta</taxon>
        <taxon>Spermatophyta</taxon>
        <taxon>Magnoliopsida</taxon>
        <taxon>Liliopsida</taxon>
        <taxon>Poales</taxon>
        <taxon>Poaceae</taxon>
        <taxon>BOP clade</taxon>
        <taxon>Pooideae</taxon>
        <taxon>Triticodae</taxon>
        <taxon>Triticeae</taxon>
        <taxon>Hordeinae</taxon>
        <taxon>Hordeum</taxon>
    </lineage>
</organism>
<dbReference type="AlphaFoldDB" id="A0A8I6YEJ3"/>
<evidence type="ECO:0000313" key="6">
    <source>
        <dbReference type="EnsemblPlants" id="HORVU.MOREX.r3.7HG0678590.1.CDS1"/>
    </source>
</evidence>
<feature type="domain" description="Maturase MatK N-terminal" evidence="5">
    <location>
        <begin position="2"/>
        <end position="81"/>
    </location>
</feature>
<comment type="similarity">
    <text evidence="2">Belongs to the intron maturase 2 family. MatK subfamily.</text>
</comment>
<sequence length="111" mass="13432">MGHFGIMYHGFSRKTLWFFMDPIMHYVWYQGKAILASKGSFLKKKWKCYLINFWQYCFFFLTHPQRIHINQLGNTCFDFMGYLSSVQNKSFVSKESNAREFISHRYSNEKI</sequence>
<dbReference type="GO" id="GO:0006397">
    <property type="term" value="P:mRNA processing"/>
    <property type="evidence" value="ECO:0007669"/>
    <property type="project" value="UniProtKB-KW"/>
</dbReference>
<keyword evidence="7" id="KW-1185">Reference proteome</keyword>
<keyword evidence="4" id="KW-0507">mRNA processing</keyword>
<reference evidence="7" key="1">
    <citation type="journal article" date="2012" name="Nature">
        <title>A physical, genetic and functional sequence assembly of the barley genome.</title>
        <authorList>
            <consortium name="The International Barley Genome Sequencing Consortium"/>
            <person name="Mayer K.F."/>
            <person name="Waugh R."/>
            <person name="Brown J.W."/>
            <person name="Schulman A."/>
            <person name="Langridge P."/>
            <person name="Platzer M."/>
            <person name="Fincher G.B."/>
            <person name="Muehlbauer G.J."/>
            <person name="Sato K."/>
            <person name="Close T.J."/>
            <person name="Wise R.P."/>
            <person name="Stein N."/>
        </authorList>
    </citation>
    <scope>NUCLEOTIDE SEQUENCE [LARGE SCALE GENOMIC DNA]</scope>
    <source>
        <strain evidence="7">cv. Morex</strain>
    </source>
</reference>
<dbReference type="Gramene" id="HORVU.MOREX.r3.7HG0678590.1">
    <property type="protein sequence ID" value="HORVU.MOREX.r3.7HG0678590.1.CDS1"/>
    <property type="gene ID" value="HORVU.MOREX.r3.7HG0678590"/>
</dbReference>
<dbReference type="InterPro" id="IPR002866">
    <property type="entry name" value="Maturase_MatK"/>
</dbReference>
<accession>A0A8I6YEJ3</accession>
<dbReference type="Pfam" id="PF01824">
    <property type="entry name" value="MatK_N"/>
    <property type="match status" value="1"/>
</dbReference>
<comment type="subcellular location">
    <subcellularLocation>
        <location evidence="1">Plastid</location>
        <location evidence="1">Chloroplast</location>
    </subcellularLocation>
</comment>
<dbReference type="GO" id="GO:0009507">
    <property type="term" value="C:chloroplast"/>
    <property type="evidence" value="ECO:0007669"/>
    <property type="project" value="UniProtKB-SubCell"/>
</dbReference>
<reference evidence="6" key="3">
    <citation type="submission" date="2022-01" db="UniProtKB">
        <authorList>
            <consortium name="EnsemblPlants"/>
        </authorList>
    </citation>
    <scope>IDENTIFICATION</scope>
    <source>
        <strain evidence="6">subsp. vulgare</strain>
    </source>
</reference>
<evidence type="ECO:0000256" key="2">
    <source>
        <dbReference type="ARBA" id="ARBA00006621"/>
    </source>
</evidence>
<evidence type="ECO:0000313" key="7">
    <source>
        <dbReference type="Proteomes" id="UP000011116"/>
    </source>
</evidence>